<dbReference type="InterPro" id="IPR022712">
    <property type="entry name" value="Beta_Casp"/>
</dbReference>
<keyword evidence="1" id="KW-0378">Hydrolase</keyword>
<proteinExistence type="predicted"/>
<reference evidence="4 5" key="1">
    <citation type="submission" date="2022-03" db="EMBL/GenBank/DDBJ databases">
        <title>Metagenome-assembled genomes from swine fecal metagenomes.</title>
        <authorList>
            <person name="Holman D.B."/>
            <person name="Kommadath A."/>
        </authorList>
    </citation>
    <scope>NUCLEOTIDE SEQUENCE [LARGE SCALE GENOMIC DNA]</scope>
    <source>
        <strain evidence="4">SUG147</strain>
    </source>
</reference>
<dbReference type="Proteomes" id="UP001139365">
    <property type="component" value="Unassembled WGS sequence"/>
</dbReference>
<dbReference type="InterPro" id="IPR036866">
    <property type="entry name" value="RibonucZ/Hydroxyglut_hydro"/>
</dbReference>
<gene>
    <name evidence="4" type="ORF">MR241_04335</name>
</gene>
<dbReference type="Pfam" id="PF00753">
    <property type="entry name" value="Lactamase_B"/>
    <property type="match status" value="1"/>
</dbReference>
<dbReference type="SMART" id="SM01027">
    <property type="entry name" value="Beta-Casp"/>
    <property type="match status" value="1"/>
</dbReference>
<name>A0AAE3K020_9BACT</name>
<dbReference type="InterPro" id="IPR011108">
    <property type="entry name" value="RMMBL"/>
</dbReference>
<sequence>MKITFLGAAHEVTGSCTLLEVCGKKLLIDCGMEQGPDIYENSGIPYPPADIDYVFLTHAHIDHSGKLPLLTKNGFRGKVFSTRATRDLCAIMLEDSAHIQETEAVWKNRRAKRSGEGGYTPMYTTEDVYALMKQFSPADYGDTVSPADGIIAVFFDAGHLLGSAGIKLTLTEGDVTKTVIFSGDIGTKGRPLLCDPVYPDAADAVIIESTYGDREREPIPTDYEARIAEIIDETLAKGGNVVVPSFAVGRTQELLYMIRRIKEKHLTKQDFPVWLDSPLAIEATNIYGKALRVYYDDETRALIDRGINPISFPNLRISVSGDESRLINTDPTPKVIISASGMCEAGRIRHHLKYNLWRPESTVLFVGYQVEGTLGRRLLDGADYVNLFGEEIRVRARIVNLSWLSGHSDRDMLLDWLGSMQKKPAHVYVNHGADGVCDSFAEAVRDKLGLDAAAPYSGDSFDLATGARIAEGSRTKIKREKADRQRAHSAVWSRLYAAGMRLMGIIEKSRGGKSRALIAFTDRINTLCDRQEKELRKK</sequence>
<dbReference type="AlphaFoldDB" id="A0AAE3K020"/>
<dbReference type="Pfam" id="PF07521">
    <property type="entry name" value="RMMBL"/>
    <property type="match status" value="1"/>
</dbReference>
<organism evidence="4 5">
    <name type="scientific">Candidatus Colimorpha enterica</name>
    <dbReference type="NCBI Taxonomy" id="3083063"/>
    <lineage>
        <taxon>Bacteria</taxon>
        <taxon>Pseudomonadati</taxon>
        <taxon>Bacteroidota</taxon>
        <taxon>Bacteroidia</taxon>
        <taxon>Bacteroidales</taxon>
        <taxon>Candidatus Colimorpha</taxon>
    </lineage>
</organism>
<dbReference type="InterPro" id="IPR001279">
    <property type="entry name" value="Metallo-B-lactamas"/>
</dbReference>
<dbReference type="InterPro" id="IPR050698">
    <property type="entry name" value="MBL"/>
</dbReference>
<protein>
    <submittedName>
        <fullName evidence="4">MBL fold metallo-hydrolase</fullName>
    </submittedName>
</protein>
<dbReference type="SMART" id="SM00849">
    <property type="entry name" value="Lactamase_B"/>
    <property type="match status" value="1"/>
</dbReference>
<dbReference type="EMBL" id="JALEMU010000067">
    <property type="protein sequence ID" value="MCI5755505.1"/>
    <property type="molecule type" value="Genomic_DNA"/>
</dbReference>
<dbReference type="Gene3D" id="3.60.15.10">
    <property type="entry name" value="Ribonuclease Z/Hydroxyacylglutathione hydrolase-like"/>
    <property type="match status" value="1"/>
</dbReference>
<accession>A0AAE3K020</accession>
<evidence type="ECO:0000259" key="2">
    <source>
        <dbReference type="SMART" id="SM00849"/>
    </source>
</evidence>
<feature type="domain" description="Beta-Casp" evidence="3">
    <location>
        <begin position="251"/>
        <end position="378"/>
    </location>
</feature>
<evidence type="ECO:0000313" key="5">
    <source>
        <dbReference type="Proteomes" id="UP001139365"/>
    </source>
</evidence>
<dbReference type="GO" id="GO:0016787">
    <property type="term" value="F:hydrolase activity"/>
    <property type="evidence" value="ECO:0007669"/>
    <property type="project" value="UniProtKB-KW"/>
</dbReference>
<feature type="domain" description="Metallo-beta-lactamase" evidence="2">
    <location>
        <begin position="13"/>
        <end position="222"/>
    </location>
</feature>
<dbReference type="PANTHER" id="PTHR11203">
    <property type="entry name" value="CLEAVAGE AND POLYADENYLATION SPECIFICITY FACTOR FAMILY MEMBER"/>
    <property type="match status" value="1"/>
</dbReference>
<dbReference type="Pfam" id="PF10996">
    <property type="entry name" value="Beta-Casp"/>
    <property type="match status" value="1"/>
</dbReference>
<dbReference type="GO" id="GO:0004521">
    <property type="term" value="F:RNA endonuclease activity"/>
    <property type="evidence" value="ECO:0007669"/>
    <property type="project" value="TreeGrafter"/>
</dbReference>
<comment type="caution">
    <text evidence="4">The sequence shown here is derived from an EMBL/GenBank/DDBJ whole genome shotgun (WGS) entry which is preliminary data.</text>
</comment>
<dbReference type="Gene3D" id="3.40.50.10890">
    <property type="match status" value="1"/>
</dbReference>
<dbReference type="SUPFAM" id="SSF56281">
    <property type="entry name" value="Metallo-hydrolase/oxidoreductase"/>
    <property type="match status" value="1"/>
</dbReference>
<dbReference type="PANTHER" id="PTHR11203:SF37">
    <property type="entry name" value="INTEGRATOR COMPLEX SUBUNIT 11"/>
    <property type="match status" value="1"/>
</dbReference>
<dbReference type="CDD" id="cd16295">
    <property type="entry name" value="TTHA0252-CPSF-like_MBL-fold"/>
    <property type="match status" value="1"/>
</dbReference>
<evidence type="ECO:0000313" key="4">
    <source>
        <dbReference type="EMBL" id="MCI5755505.1"/>
    </source>
</evidence>
<evidence type="ECO:0000259" key="3">
    <source>
        <dbReference type="SMART" id="SM01027"/>
    </source>
</evidence>
<evidence type="ECO:0000256" key="1">
    <source>
        <dbReference type="ARBA" id="ARBA00022801"/>
    </source>
</evidence>